<dbReference type="RefSeq" id="WP_139757424.1">
    <property type="nucleotide sequence ID" value="NZ_CP039852.1"/>
</dbReference>
<dbReference type="InterPro" id="IPR017937">
    <property type="entry name" value="Thioredoxin_CS"/>
</dbReference>
<evidence type="ECO:0000256" key="6">
    <source>
        <dbReference type="PIRSR" id="PIRSR001488-1"/>
    </source>
</evidence>
<dbReference type="SUPFAM" id="SSF52833">
    <property type="entry name" value="Thioredoxin-like"/>
    <property type="match status" value="1"/>
</dbReference>
<feature type="signal peptide" evidence="7">
    <location>
        <begin position="1"/>
        <end position="20"/>
    </location>
</feature>
<evidence type="ECO:0000313" key="9">
    <source>
        <dbReference type="EMBL" id="QCZ94688.1"/>
    </source>
</evidence>
<dbReference type="GO" id="GO:0016491">
    <property type="term" value="F:oxidoreductase activity"/>
    <property type="evidence" value="ECO:0007669"/>
    <property type="project" value="InterPro"/>
</dbReference>
<dbReference type="PROSITE" id="PS00194">
    <property type="entry name" value="THIOREDOXIN_1"/>
    <property type="match status" value="1"/>
</dbReference>
<evidence type="ECO:0000256" key="2">
    <source>
        <dbReference type="ARBA" id="ARBA00022729"/>
    </source>
</evidence>
<dbReference type="PIRSF" id="PIRSF001488">
    <property type="entry name" value="Tdi_protein"/>
    <property type="match status" value="1"/>
</dbReference>
<keyword evidence="5" id="KW-0574">Periplasm</keyword>
<evidence type="ECO:0000256" key="1">
    <source>
        <dbReference type="ARBA" id="ARBA00005791"/>
    </source>
</evidence>
<evidence type="ECO:0000256" key="5">
    <source>
        <dbReference type="PIRNR" id="PIRNR001488"/>
    </source>
</evidence>
<comment type="similarity">
    <text evidence="1">Belongs to the thioredoxin family. DsbA subfamily.</text>
</comment>
<gene>
    <name evidence="9" type="ORF">FBQ74_14965</name>
</gene>
<dbReference type="EMBL" id="CP039852">
    <property type="protein sequence ID" value="QCZ94688.1"/>
    <property type="molecule type" value="Genomic_DNA"/>
</dbReference>
<dbReference type="InterPro" id="IPR050824">
    <property type="entry name" value="Thiol_disulfide_DsbA"/>
</dbReference>
<feature type="domain" description="DSBA-like thioredoxin" evidence="8">
    <location>
        <begin position="42"/>
        <end position="182"/>
    </location>
</feature>
<feature type="disulfide bond" description="Redox-active" evidence="6">
    <location>
        <begin position="50"/>
        <end position="53"/>
    </location>
</feature>
<dbReference type="Proteomes" id="UP000304912">
    <property type="component" value="Chromosome"/>
</dbReference>
<dbReference type="PANTHER" id="PTHR35891">
    <property type="entry name" value="THIOL:DISULFIDE INTERCHANGE PROTEIN DSBA"/>
    <property type="match status" value="1"/>
</dbReference>
<feature type="chain" id="PRO_5022744298" description="Thiol:disulfide interchange protein" evidence="7">
    <location>
        <begin position="21"/>
        <end position="208"/>
    </location>
</feature>
<keyword evidence="4" id="KW-0676">Redox-active center</keyword>
<dbReference type="AlphaFoldDB" id="A0A5B7YGN4"/>
<keyword evidence="3 5" id="KW-1015">Disulfide bond</keyword>
<dbReference type="CDD" id="cd03019">
    <property type="entry name" value="DsbA_DsbA"/>
    <property type="match status" value="1"/>
</dbReference>
<dbReference type="GO" id="GO:0042597">
    <property type="term" value="C:periplasmic space"/>
    <property type="evidence" value="ECO:0007669"/>
    <property type="project" value="UniProtKB-SubCell"/>
</dbReference>
<dbReference type="InterPro" id="IPR001853">
    <property type="entry name" value="DSBA-like_thioredoxin_dom"/>
</dbReference>
<dbReference type="KEGG" id="salk:FBQ74_14965"/>
<dbReference type="Gene3D" id="3.40.30.10">
    <property type="entry name" value="Glutaredoxin"/>
    <property type="match status" value="1"/>
</dbReference>
<proteinExistence type="inferred from homology"/>
<keyword evidence="10" id="KW-1185">Reference proteome</keyword>
<dbReference type="PANTHER" id="PTHR35891:SF2">
    <property type="entry name" value="THIOL:DISULFIDE INTERCHANGE PROTEIN DSBA"/>
    <property type="match status" value="1"/>
</dbReference>
<dbReference type="InterPro" id="IPR023205">
    <property type="entry name" value="DsbA/DsbL"/>
</dbReference>
<evidence type="ECO:0000256" key="7">
    <source>
        <dbReference type="SAM" id="SignalP"/>
    </source>
</evidence>
<dbReference type="OrthoDB" id="9784896at2"/>
<evidence type="ECO:0000256" key="4">
    <source>
        <dbReference type="ARBA" id="ARBA00023284"/>
    </source>
</evidence>
<dbReference type="Pfam" id="PF01323">
    <property type="entry name" value="DSBA"/>
    <property type="match status" value="1"/>
</dbReference>
<name>A0A5B7YGN4_9ALTE</name>
<evidence type="ECO:0000313" key="10">
    <source>
        <dbReference type="Proteomes" id="UP000304912"/>
    </source>
</evidence>
<keyword evidence="2 7" id="KW-0732">Signal</keyword>
<reference evidence="9 10" key="1">
    <citation type="submission" date="2019-04" db="EMBL/GenBank/DDBJ databases">
        <title>Salinimonas iocasae sp. nov., a halophilic bacterium isolated from the outer tube casing of tubeworms in Okinawa Trough.</title>
        <authorList>
            <person name="Zhang H."/>
            <person name="Wang H."/>
            <person name="Li C."/>
        </authorList>
    </citation>
    <scope>NUCLEOTIDE SEQUENCE [LARGE SCALE GENOMIC DNA]</scope>
    <source>
        <strain evidence="9 10">KX18D6</strain>
    </source>
</reference>
<evidence type="ECO:0000259" key="8">
    <source>
        <dbReference type="Pfam" id="PF01323"/>
    </source>
</evidence>
<evidence type="ECO:0000256" key="3">
    <source>
        <dbReference type="ARBA" id="ARBA00023157"/>
    </source>
</evidence>
<comment type="subcellular location">
    <subcellularLocation>
        <location evidence="5">Periplasm</location>
    </subcellularLocation>
</comment>
<dbReference type="InterPro" id="IPR036249">
    <property type="entry name" value="Thioredoxin-like_sf"/>
</dbReference>
<accession>A0A5B7YGN4</accession>
<protein>
    <recommendedName>
        <fullName evidence="5">Thiol:disulfide interchange protein</fullName>
    </recommendedName>
</protein>
<sequence length="208" mass="23720">MFRKLSYFALLSLTLFSAHAAQFNPGEDYLELDTAATKEKEITEYFSFYCPACFRQEPFMKELEAAIPESATFKKNHVDSMPGRNPQIERLLTKALVTATFLKAEDKMVPAIFNYIHVDNATIDNEKDIRNLFIVNGIDPKSFDKTFSSFAVNTQAKKMEKNTAFVRSQGFTGVPTLIVNGKYKPLTNNIKTMKEYQELVLFLLNKKA</sequence>
<organism evidence="9 10">
    <name type="scientific">Salinimonas iocasae</name>
    <dbReference type="NCBI Taxonomy" id="2572577"/>
    <lineage>
        <taxon>Bacteria</taxon>
        <taxon>Pseudomonadati</taxon>
        <taxon>Pseudomonadota</taxon>
        <taxon>Gammaproteobacteria</taxon>
        <taxon>Alteromonadales</taxon>
        <taxon>Alteromonadaceae</taxon>
        <taxon>Alteromonas/Salinimonas group</taxon>
        <taxon>Salinimonas</taxon>
    </lineage>
</organism>